<proteinExistence type="inferred from homology"/>
<feature type="domain" description="ABC transporter" evidence="9">
    <location>
        <begin position="21"/>
        <end position="260"/>
    </location>
</feature>
<dbReference type="KEGG" id="saut:SAI1T1_2005110"/>
<dbReference type="GO" id="GO:0022857">
    <property type="term" value="F:transmembrane transporter activity"/>
    <property type="evidence" value="ECO:0007669"/>
    <property type="project" value="UniProtKB-ARBA"/>
</dbReference>
<sequence length="270" mass="30401">MPKPKGNEVKINYRSVKVAILEVKQLTKIYGTKKMAQEVLRDINMSIEEGEFIAIMGPSGSGKTTLLNVLSSIDYISQGSITLKGKKLEKLSNKELSDIRKHDIGFIFQEYNLLHTLTVKENIMLPLTVQKLDKEHMLNRYEKVAEALNILDISDKYPSELSGGQRQRTSAARAFITLPSIIFADEPTGALDSKSTQDLLKRLTRMNEAFKSTIIMVTHDPVAASYANRVVMLKDGQIFTELYQGDDDKHTFFKEIIRVQSVLGGVNYDL</sequence>
<accession>A0A7U7IEV6</accession>
<evidence type="ECO:0000256" key="1">
    <source>
        <dbReference type="ARBA" id="ARBA00004202"/>
    </source>
</evidence>
<dbReference type="PANTHER" id="PTHR42798">
    <property type="entry name" value="LIPOPROTEIN-RELEASING SYSTEM ATP-BINDING PROTEIN LOLD"/>
    <property type="match status" value="1"/>
</dbReference>
<dbReference type="SMART" id="SM00382">
    <property type="entry name" value="AAA"/>
    <property type="match status" value="1"/>
</dbReference>
<dbReference type="InterPro" id="IPR027417">
    <property type="entry name" value="P-loop_NTPase"/>
</dbReference>
<protein>
    <recommendedName>
        <fullName evidence="7">Putative hemin import ATP-binding protein HrtA</fullName>
    </recommendedName>
</protein>
<evidence type="ECO:0000256" key="6">
    <source>
        <dbReference type="ARBA" id="ARBA00024359"/>
    </source>
</evidence>
<evidence type="ECO:0000313" key="10">
    <source>
        <dbReference type="EMBL" id="CCJ22263.1"/>
    </source>
</evidence>
<dbReference type="GO" id="GO:0016887">
    <property type="term" value="F:ATP hydrolysis activity"/>
    <property type="evidence" value="ECO:0007669"/>
    <property type="project" value="InterPro"/>
</dbReference>
<dbReference type="KEGG" id="sauk:SAI3T3_1005120"/>
<dbReference type="Proteomes" id="UP000032744">
    <property type="component" value="Chromosome"/>
</dbReference>
<comment type="similarity">
    <text evidence="6">Belongs to the ABC transporter superfamily. HrtA family.</text>
</comment>
<evidence type="ECO:0000256" key="4">
    <source>
        <dbReference type="ARBA" id="ARBA00022741"/>
    </source>
</evidence>
<name>A0A7U7IEV6_STAAU</name>
<evidence type="ECO:0000256" key="5">
    <source>
        <dbReference type="ARBA" id="ARBA00022840"/>
    </source>
</evidence>
<dbReference type="PROSITE" id="PS50893">
    <property type="entry name" value="ABC_TRANSPORTER_2"/>
    <property type="match status" value="1"/>
</dbReference>
<organism evidence="10 11">
    <name type="scientific">Staphylococcus aureus subsp. aureus ST228</name>
    <dbReference type="NCBI Taxonomy" id="1074919"/>
    <lineage>
        <taxon>Bacteria</taxon>
        <taxon>Bacillati</taxon>
        <taxon>Bacillota</taxon>
        <taxon>Bacilli</taxon>
        <taxon>Bacillales</taxon>
        <taxon>Staphylococcaceae</taxon>
        <taxon>Staphylococcus</taxon>
    </lineage>
</organism>
<evidence type="ECO:0000313" key="11">
    <source>
        <dbReference type="Proteomes" id="UP000032744"/>
    </source>
</evidence>
<dbReference type="InterPro" id="IPR003439">
    <property type="entry name" value="ABC_transporter-like_ATP-bd"/>
</dbReference>
<dbReference type="FunFam" id="3.40.50.300:FF:000032">
    <property type="entry name" value="Export ABC transporter ATP-binding protein"/>
    <property type="match status" value="1"/>
</dbReference>
<comment type="subcellular location">
    <subcellularLocation>
        <location evidence="1">Cell membrane</location>
        <topology evidence="1">Peripheral membrane protein</topology>
    </subcellularLocation>
</comment>
<dbReference type="CDD" id="cd03255">
    <property type="entry name" value="ABC_MJ0796_LolCDE_FtsE"/>
    <property type="match status" value="1"/>
</dbReference>
<keyword evidence="4" id="KW-0547">Nucleotide-binding</keyword>
<dbReference type="SUPFAM" id="SSF52540">
    <property type="entry name" value="P-loop containing nucleoside triphosphate hydrolases"/>
    <property type="match status" value="1"/>
</dbReference>
<dbReference type="KEGG" id="sauq:SAI4T8_1005110"/>
<dbReference type="InterPro" id="IPR003593">
    <property type="entry name" value="AAA+_ATPase"/>
</dbReference>
<evidence type="ECO:0000259" key="9">
    <source>
        <dbReference type="PROSITE" id="PS50893"/>
    </source>
</evidence>
<dbReference type="PANTHER" id="PTHR42798:SF7">
    <property type="entry name" value="ALPHA-D-RIBOSE 1-METHYLPHOSPHONATE 5-TRIPHOSPHATE SYNTHASE SUBUNIT PHNL"/>
    <property type="match status" value="1"/>
</dbReference>
<dbReference type="KEGG" id="sauw:SAI5S5_1005080"/>
<dbReference type="KEGG" id="sauj:SAI2T2_1005130"/>
<dbReference type="EMBL" id="HE579071">
    <property type="protein sequence ID" value="CCJ22263.1"/>
    <property type="molecule type" value="Genomic_DNA"/>
</dbReference>
<dbReference type="KEGG" id="saux:SAI6T6_1005090"/>
<dbReference type="KEGG" id="sauy:SAI8T7_1005120"/>
<evidence type="ECO:0000256" key="3">
    <source>
        <dbReference type="ARBA" id="ARBA00022448"/>
    </source>
</evidence>
<gene>
    <name evidence="10" type="ORF">SAI7S6_1005120</name>
</gene>
<dbReference type="Gene3D" id="3.40.50.300">
    <property type="entry name" value="P-loop containing nucleotide triphosphate hydrolases"/>
    <property type="match status" value="1"/>
</dbReference>
<dbReference type="AlphaFoldDB" id="A0A7U7IEV6"/>
<evidence type="ECO:0000256" key="8">
    <source>
        <dbReference type="ARBA" id="ARBA00024721"/>
    </source>
</evidence>
<comment type="function">
    <text evidence="8">Part of the ABC transporter complex hrt involved in hemin import. Responsible for energy coupling to the transport system.</text>
</comment>
<dbReference type="Pfam" id="PF00005">
    <property type="entry name" value="ABC_tran"/>
    <property type="match status" value="1"/>
</dbReference>
<keyword evidence="5 10" id="KW-0067">ATP-binding</keyword>
<keyword evidence="3" id="KW-0813">Transport</keyword>
<comment type="subunit">
    <text evidence="2">The complex is composed of two ATP-binding proteins (HrtA), two transmembrane proteins (HrtB) and a solute-binding protein.</text>
</comment>
<dbReference type="GO" id="GO:0098796">
    <property type="term" value="C:membrane protein complex"/>
    <property type="evidence" value="ECO:0007669"/>
    <property type="project" value="UniProtKB-ARBA"/>
</dbReference>
<reference evidence="10 11" key="1">
    <citation type="journal article" date="2012" name="PLoS ONE">
        <title>Short term evolution of a highly transmissible methicillin-resistant Staphylococcus aureus clone (ST228) in a tertiary care hospital.</title>
        <authorList>
            <person name="Vogel V."/>
            <person name="Falquet L."/>
            <person name="Calderon-Copete S.P."/>
            <person name="Basset P."/>
            <person name="Blanc D.S."/>
        </authorList>
    </citation>
    <scope>NUCLEOTIDE SEQUENCE [LARGE SCALE GENOMIC DNA]</scope>
    <source>
        <strain evidence="11">ST228/18412</strain>
    </source>
</reference>
<dbReference type="GO" id="GO:0005886">
    <property type="term" value="C:plasma membrane"/>
    <property type="evidence" value="ECO:0007669"/>
    <property type="project" value="UniProtKB-SubCell"/>
</dbReference>
<dbReference type="KEGG" id="sauv:SAI7S6_1005120"/>
<evidence type="ECO:0000256" key="7">
    <source>
        <dbReference type="ARBA" id="ARBA00024432"/>
    </source>
</evidence>
<dbReference type="InterPro" id="IPR017911">
    <property type="entry name" value="MacB-like_ATP-bd"/>
</dbReference>
<evidence type="ECO:0000256" key="2">
    <source>
        <dbReference type="ARBA" id="ARBA00011131"/>
    </source>
</evidence>
<dbReference type="GO" id="GO:0005524">
    <property type="term" value="F:ATP binding"/>
    <property type="evidence" value="ECO:0007669"/>
    <property type="project" value="UniProtKB-KW"/>
</dbReference>